<feature type="region of interest" description="Disordered" evidence="7">
    <location>
        <begin position="1"/>
        <end position="34"/>
    </location>
</feature>
<name>A0AAW1RPG3_9CHLO</name>
<reference evidence="9 10" key="1">
    <citation type="journal article" date="2024" name="Nat. Commun.">
        <title>Phylogenomics reveals the evolutionary origins of lichenization in chlorophyte algae.</title>
        <authorList>
            <person name="Puginier C."/>
            <person name="Libourel C."/>
            <person name="Otte J."/>
            <person name="Skaloud P."/>
            <person name="Haon M."/>
            <person name="Grisel S."/>
            <person name="Petersen M."/>
            <person name="Berrin J.G."/>
            <person name="Delaux P.M."/>
            <person name="Dal Grande F."/>
            <person name="Keller J."/>
        </authorList>
    </citation>
    <scope>NUCLEOTIDE SEQUENCE [LARGE SCALE GENOMIC DNA]</scope>
    <source>
        <strain evidence="9 10">SAG 245.80</strain>
    </source>
</reference>
<accession>A0AAW1RPG3</accession>
<dbReference type="Proteomes" id="UP001445335">
    <property type="component" value="Unassembled WGS sequence"/>
</dbReference>
<feature type="transmembrane region" description="Helical" evidence="8">
    <location>
        <begin position="100"/>
        <end position="118"/>
    </location>
</feature>
<organism evidence="9 10">
    <name type="scientific">Elliptochloris bilobata</name>
    <dbReference type="NCBI Taxonomy" id="381761"/>
    <lineage>
        <taxon>Eukaryota</taxon>
        <taxon>Viridiplantae</taxon>
        <taxon>Chlorophyta</taxon>
        <taxon>core chlorophytes</taxon>
        <taxon>Trebouxiophyceae</taxon>
        <taxon>Trebouxiophyceae incertae sedis</taxon>
        <taxon>Elliptochloris clade</taxon>
        <taxon>Elliptochloris</taxon>
    </lineage>
</organism>
<keyword evidence="3 8" id="KW-0812">Transmembrane</keyword>
<evidence type="ECO:0008006" key="11">
    <source>
        <dbReference type="Google" id="ProtNLM"/>
    </source>
</evidence>
<dbReference type="EMBL" id="JALJOU010000027">
    <property type="protein sequence ID" value="KAK9835965.1"/>
    <property type="molecule type" value="Genomic_DNA"/>
</dbReference>
<dbReference type="AlphaFoldDB" id="A0AAW1RPG3"/>
<dbReference type="PANTHER" id="PTHR12906">
    <property type="entry name" value="PROTEIN C20ORF24 RAB5-INTERACTING PROTEIN"/>
    <property type="match status" value="1"/>
</dbReference>
<keyword evidence="4" id="KW-0256">Endoplasmic reticulum</keyword>
<gene>
    <name evidence="9" type="ORF">WJX81_002039</name>
</gene>
<evidence type="ECO:0000256" key="4">
    <source>
        <dbReference type="ARBA" id="ARBA00022824"/>
    </source>
</evidence>
<dbReference type="InterPro" id="IPR010742">
    <property type="entry name" value="RCAF1"/>
</dbReference>
<dbReference type="Pfam" id="PF07019">
    <property type="entry name" value="EMC6"/>
    <property type="match status" value="1"/>
</dbReference>
<evidence type="ECO:0000313" key="9">
    <source>
        <dbReference type="EMBL" id="KAK9835965.1"/>
    </source>
</evidence>
<evidence type="ECO:0000256" key="8">
    <source>
        <dbReference type="SAM" id="Phobius"/>
    </source>
</evidence>
<evidence type="ECO:0000313" key="10">
    <source>
        <dbReference type="Proteomes" id="UP001445335"/>
    </source>
</evidence>
<evidence type="ECO:0000256" key="1">
    <source>
        <dbReference type="ARBA" id="ARBA00004477"/>
    </source>
</evidence>
<keyword evidence="10" id="KW-1185">Reference proteome</keyword>
<sequence length="160" mass="17589">MRARPSSARTQVAVAPAPATANGHARRSSDPRPLQSAGVLRVSSWRIVLLFRRALRTVIDGEHSGERWEKDDLLDVIYWCRQVLALVMGVTAGVAGLSGWIPLAGFAAGALLLAYSWYQNLRLDEEEYGGHQLLLMEGLMPAIAVFLLSWIIVYNAIHAP</sequence>
<evidence type="ECO:0000256" key="2">
    <source>
        <dbReference type="ARBA" id="ARBA00009436"/>
    </source>
</evidence>
<evidence type="ECO:0000256" key="3">
    <source>
        <dbReference type="ARBA" id="ARBA00022692"/>
    </source>
</evidence>
<dbReference type="GO" id="GO:0005789">
    <property type="term" value="C:endoplasmic reticulum membrane"/>
    <property type="evidence" value="ECO:0007669"/>
    <property type="project" value="UniProtKB-SubCell"/>
</dbReference>
<protein>
    <recommendedName>
        <fullName evidence="11">Rab5-interacting protein</fullName>
    </recommendedName>
</protein>
<keyword evidence="6 8" id="KW-0472">Membrane</keyword>
<dbReference type="InterPro" id="IPR029008">
    <property type="entry name" value="EMC6-like"/>
</dbReference>
<evidence type="ECO:0000256" key="7">
    <source>
        <dbReference type="SAM" id="MobiDB-lite"/>
    </source>
</evidence>
<evidence type="ECO:0000256" key="6">
    <source>
        <dbReference type="ARBA" id="ARBA00023136"/>
    </source>
</evidence>
<comment type="subcellular location">
    <subcellularLocation>
        <location evidence="1">Endoplasmic reticulum membrane</location>
        <topology evidence="1">Multi-pass membrane protein</topology>
    </subcellularLocation>
</comment>
<comment type="similarity">
    <text evidence="2">Belongs to the EMC6 family.</text>
</comment>
<comment type="caution">
    <text evidence="9">The sequence shown here is derived from an EMBL/GenBank/DDBJ whole genome shotgun (WGS) entry which is preliminary data.</text>
</comment>
<feature type="compositionally biased region" description="Low complexity" evidence="7">
    <location>
        <begin position="8"/>
        <end position="21"/>
    </location>
</feature>
<proteinExistence type="inferred from homology"/>
<keyword evidence="5 8" id="KW-1133">Transmembrane helix</keyword>
<feature type="transmembrane region" description="Helical" evidence="8">
    <location>
        <begin position="139"/>
        <end position="157"/>
    </location>
</feature>
<dbReference type="PANTHER" id="PTHR12906:SF0">
    <property type="entry name" value="GEL COMPLEX SUBUNIT OPTI"/>
    <property type="match status" value="1"/>
</dbReference>
<dbReference type="GO" id="GO:0005739">
    <property type="term" value="C:mitochondrion"/>
    <property type="evidence" value="ECO:0007669"/>
    <property type="project" value="GOC"/>
</dbReference>
<dbReference type="GO" id="GO:0097250">
    <property type="term" value="P:mitochondrial respirasome assembly"/>
    <property type="evidence" value="ECO:0007669"/>
    <property type="project" value="InterPro"/>
</dbReference>
<evidence type="ECO:0000256" key="5">
    <source>
        <dbReference type="ARBA" id="ARBA00022989"/>
    </source>
</evidence>